<dbReference type="AlphaFoldDB" id="A0A2S3I2T7"/>
<keyword evidence="1" id="KW-0812">Transmembrane</keyword>
<dbReference type="Gramene" id="PAN35040">
    <property type="protein sequence ID" value="PAN35040"/>
    <property type="gene ID" value="PAHAL_6G175400"/>
</dbReference>
<evidence type="ECO:0000256" key="1">
    <source>
        <dbReference type="SAM" id="Phobius"/>
    </source>
</evidence>
<dbReference type="Proteomes" id="UP000243499">
    <property type="component" value="Chromosome 6"/>
</dbReference>
<protein>
    <submittedName>
        <fullName evidence="2">Uncharacterized protein</fullName>
    </submittedName>
</protein>
<accession>A0A2S3I2T7</accession>
<feature type="transmembrane region" description="Helical" evidence="1">
    <location>
        <begin position="46"/>
        <end position="65"/>
    </location>
</feature>
<reference evidence="2" key="1">
    <citation type="submission" date="2018-04" db="EMBL/GenBank/DDBJ databases">
        <title>WGS assembly of Panicum hallii.</title>
        <authorList>
            <person name="Lovell J."/>
            <person name="Jenkins J."/>
            <person name="Lowry D."/>
            <person name="Mamidi S."/>
            <person name="Sreedasyam A."/>
            <person name="Weng X."/>
            <person name="Barry K."/>
            <person name="Bonette J."/>
            <person name="Campitelli B."/>
            <person name="Daum C."/>
            <person name="Gordon S."/>
            <person name="Gould B."/>
            <person name="Lipzen A."/>
            <person name="Macqueen A."/>
            <person name="Palacio-Mejia J."/>
            <person name="Plott C."/>
            <person name="Shakirov E."/>
            <person name="Shu S."/>
            <person name="Yoshinaga Y."/>
            <person name="Zane M."/>
            <person name="Rokhsar D."/>
            <person name="Grimwood J."/>
            <person name="Schmutz J."/>
            <person name="Juenger T."/>
        </authorList>
    </citation>
    <scope>NUCLEOTIDE SEQUENCE [LARGE SCALE GENOMIC DNA]</scope>
    <source>
        <strain evidence="2">FIL2</strain>
    </source>
</reference>
<gene>
    <name evidence="2" type="ORF">PAHAL_6G175400</name>
</gene>
<dbReference type="EMBL" id="CM008051">
    <property type="protein sequence ID" value="PAN35040.1"/>
    <property type="molecule type" value="Genomic_DNA"/>
</dbReference>
<evidence type="ECO:0000313" key="2">
    <source>
        <dbReference type="EMBL" id="PAN35040.1"/>
    </source>
</evidence>
<keyword evidence="1" id="KW-0472">Membrane</keyword>
<proteinExistence type="predicted"/>
<name>A0A2S3I2T7_9POAL</name>
<organism evidence="2">
    <name type="scientific">Panicum hallii</name>
    <dbReference type="NCBI Taxonomy" id="206008"/>
    <lineage>
        <taxon>Eukaryota</taxon>
        <taxon>Viridiplantae</taxon>
        <taxon>Streptophyta</taxon>
        <taxon>Embryophyta</taxon>
        <taxon>Tracheophyta</taxon>
        <taxon>Spermatophyta</taxon>
        <taxon>Magnoliopsida</taxon>
        <taxon>Liliopsida</taxon>
        <taxon>Poales</taxon>
        <taxon>Poaceae</taxon>
        <taxon>PACMAD clade</taxon>
        <taxon>Panicoideae</taxon>
        <taxon>Panicodae</taxon>
        <taxon>Paniceae</taxon>
        <taxon>Panicinae</taxon>
        <taxon>Panicum</taxon>
        <taxon>Panicum sect. Panicum</taxon>
    </lineage>
</organism>
<keyword evidence="1" id="KW-1133">Transmembrane helix</keyword>
<sequence>MMNVLAWHVCELLHLPNLLEDSFWHVCELLHFQTFSNTGSGMFVNYYIFWTLSMTSGMFVNYHIFQTFSRTASEIVFLAKLGVSTST</sequence>